<feature type="compositionally biased region" description="Basic residues" evidence="1">
    <location>
        <begin position="1"/>
        <end position="13"/>
    </location>
</feature>
<gene>
    <name evidence="2" type="ORF">GCM10010307_54630</name>
</gene>
<dbReference type="InterPro" id="IPR036410">
    <property type="entry name" value="HSP_DnaJ_Cys-rich_dom_sf"/>
</dbReference>
<comment type="caution">
    <text evidence="2">The sequence shown here is derived from an EMBL/GenBank/DDBJ whole genome shotgun (WGS) entry which is preliminary data.</text>
</comment>
<proteinExistence type="predicted"/>
<evidence type="ECO:0000313" key="2">
    <source>
        <dbReference type="EMBL" id="GAA2647835.1"/>
    </source>
</evidence>
<name>A0ABP6DR76_9ACTN</name>
<dbReference type="RefSeq" id="WP_344393628.1">
    <property type="nucleotide sequence ID" value="NZ_BAAASJ010000072.1"/>
</dbReference>
<dbReference type="Proteomes" id="UP001500151">
    <property type="component" value="Unassembled WGS sequence"/>
</dbReference>
<dbReference type="Gene3D" id="2.10.230.10">
    <property type="entry name" value="Heat shock protein DnaJ, cysteine-rich domain"/>
    <property type="match status" value="1"/>
</dbReference>
<protein>
    <recommendedName>
        <fullName evidence="4">Molecular chaperone DnaJ</fullName>
    </recommendedName>
</protein>
<dbReference type="EMBL" id="BAAASJ010000072">
    <property type="protein sequence ID" value="GAA2647835.1"/>
    <property type="molecule type" value="Genomic_DNA"/>
</dbReference>
<feature type="region of interest" description="Disordered" evidence="1">
    <location>
        <begin position="1"/>
        <end position="24"/>
    </location>
</feature>
<organism evidence="2 3">
    <name type="scientific">Streptomyces vastus</name>
    <dbReference type="NCBI Taxonomy" id="285451"/>
    <lineage>
        <taxon>Bacteria</taxon>
        <taxon>Bacillati</taxon>
        <taxon>Actinomycetota</taxon>
        <taxon>Actinomycetes</taxon>
        <taxon>Kitasatosporales</taxon>
        <taxon>Streptomycetaceae</taxon>
        <taxon>Streptomyces</taxon>
    </lineage>
</organism>
<sequence>MATRKRPARKPPPSKKCQPCDGTGEVTRSVRVGRKQRVVGQQTGICLACFGSGEATD</sequence>
<evidence type="ECO:0008006" key="4">
    <source>
        <dbReference type="Google" id="ProtNLM"/>
    </source>
</evidence>
<evidence type="ECO:0000256" key="1">
    <source>
        <dbReference type="SAM" id="MobiDB-lite"/>
    </source>
</evidence>
<evidence type="ECO:0000313" key="3">
    <source>
        <dbReference type="Proteomes" id="UP001500151"/>
    </source>
</evidence>
<dbReference type="SUPFAM" id="SSF57938">
    <property type="entry name" value="DnaJ/Hsp40 cysteine-rich domain"/>
    <property type="match status" value="1"/>
</dbReference>
<accession>A0ABP6DR76</accession>
<keyword evidence="3" id="KW-1185">Reference proteome</keyword>
<reference evidence="3" key="1">
    <citation type="journal article" date="2019" name="Int. J. Syst. Evol. Microbiol.">
        <title>The Global Catalogue of Microorganisms (GCM) 10K type strain sequencing project: providing services to taxonomists for standard genome sequencing and annotation.</title>
        <authorList>
            <consortium name="The Broad Institute Genomics Platform"/>
            <consortium name="The Broad Institute Genome Sequencing Center for Infectious Disease"/>
            <person name="Wu L."/>
            <person name="Ma J."/>
        </authorList>
    </citation>
    <scope>NUCLEOTIDE SEQUENCE [LARGE SCALE GENOMIC DNA]</scope>
    <source>
        <strain evidence="3">JCM 4524</strain>
    </source>
</reference>